<name>A0A1W1I654_9BACT</name>
<protein>
    <submittedName>
        <fullName evidence="11">Putative Mechanosensitive ion channel family protein</fullName>
    </submittedName>
</protein>
<evidence type="ECO:0000259" key="9">
    <source>
        <dbReference type="Pfam" id="PF00924"/>
    </source>
</evidence>
<evidence type="ECO:0000256" key="6">
    <source>
        <dbReference type="ARBA" id="ARBA00023136"/>
    </source>
</evidence>
<dbReference type="Pfam" id="PF00924">
    <property type="entry name" value="MS_channel_2nd"/>
    <property type="match status" value="1"/>
</dbReference>
<dbReference type="STRING" id="1325564.NSJP_2283"/>
<dbReference type="Pfam" id="PF21082">
    <property type="entry name" value="MS_channel_3rd"/>
    <property type="match status" value="1"/>
</dbReference>
<dbReference type="Gene3D" id="1.10.287.1260">
    <property type="match status" value="1"/>
</dbReference>
<dbReference type="PANTHER" id="PTHR30347:SF1">
    <property type="entry name" value="MECHANOSENSITIVE CHANNEL MSCK"/>
    <property type="match status" value="1"/>
</dbReference>
<evidence type="ECO:0000256" key="5">
    <source>
        <dbReference type="ARBA" id="ARBA00022989"/>
    </source>
</evidence>
<dbReference type="Gene3D" id="3.30.70.100">
    <property type="match status" value="1"/>
</dbReference>
<dbReference type="EMBL" id="LT828648">
    <property type="protein sequence ID" value="SLM48455.1"/>
    <property type="molecule type" value="Genomic_DNA"/>
</dbReference>
<keyword evidence="12" id="KW-1185">Reference proteome</keyword>
<comment type="subcellular location">
    <subcellularLocation>
        <location evidence="1">Cell membrane</location>
        <topology evidence="1">Multi-pass membrane protein</topology>
    </subcellularLocation>
</comment>
<sequence length="763" mass="85553">MTMSNITIARAVVLWLIVLFGSPVVYGVEPPAANPPSAPDGTPAVSFSPADLDALRAKRGKAEQDLKALSASVPGKNAAGIEVEMHQERLAFLRQIIRGYDEQIDEADRLRESAKRREEVKQEDAEWEGFKDPPPYSILFVDQLWSSTAALRLAVEGLQSQLSLIALRADRARGALQAADEQLRKNSERSESAADSTQLSHVRIQRELDELRKRAGAVRVAAVEASKQRVEQELAETKTRLAFVERQLAAAEQQVRFEDKDLDQVRKRNQQERQQLEDELERTAAERSVQAQALQADVRREEDASALVSSGASKPQSLRRAELARQTIELQRARLDNVIARGDLLTQLLDVVEGERQLWESRFAMAHDPEPGLARRAYARFAPLFANFSASRDHLRQQLLVASGQVSELDNRLAHASKAQERRHAQELLKIHRQREADYNRSLQRMDDTARLFERWRSQVKDQRNELPLSAKIDDWGRHAWSALRSAWSVEIFTAEDTIEVEGKKITGYRSVTLGKIVSALVMLLVGYWLCLYVARVIGRMAVTRFGLSAGVANLIRQWSQAFLITMVIIISLVSVKIPLTIFAFLGGAFAIGVGFGAQNLLKNVISGILVLIERPLRVGDLIEVDQVRGRVTTIGLRSSTVRDAKGMDTLIPNSSFLERHLTNWTYSSRQSRFSLRLGVPYGSSTPEVIALLASVAAEHKRILKEPAPQVLLEEFGAQARIFSLNYWLEIRPDIDPNEVASELRFAIEDKFLQLGWKVLPAA</sequence>
<evidence type="ECO:0000256" key="7">
    <source>
        <dbReference type="SAM" id="Coils"/>
    </source>
</evidence>
<dbReference type="RefSeq" id="WP_080886833.1">
    <property type="nucleotide sequence ID" value="NZ_LT828648.1"/>
</dbReference>
<keyword evidence="5 8" id="KW-1133">Transmembrane helix</keyword>
<dbReference type="OrthoDB" id="9799209at2"/>
<reference evidence="11 12" key="1">
    <citation type="submission" date="2017-03" db="EMBL/GenBank/DDBJ databases">
        <authorList>
            <person name="Afonso C.L."/>
            <person name="Miller P.J."/>
            <person name="Scott M.A."/>
            <person name="Spackman E."/>
            <person name="Goraichik I."/>
            <person name="Dimitrov K.M."/>
            <person name="Suarez D.L."/>
            <person name="Swayne D.E."/>
        </authorList>
    </citation>
    <scope>NUCLEOTIDE SEQUENCE [LARGE SCALE GENOMIC DNA]</scope>
    <source>
        <strain evidence="11">Genome sequencing of Nitrospira japonica strain NJ11</strain>
    </source>
</reference>
<evidence type="ECO:0000256" key="2">
    <source>
        <dbReference type="ARBA" id="ARBA00008017"/>
    </source>
</evidence>
<accession>A0A1W1I654</accession>
<dbReference type="KEGG" id="nja:NSJP_2283"/>
<dbReference type="GO" id="GO:0005886">
    <property type="term" value="C:plasma membrane"/>
    <property type="evidence" value="ECO:0007669"/>
    <property type="project" value="UniProtKB-SubCell"/>
</dbReference>
<dbReference type="SUPFAM" id="SSF50182">
    <property type="entry name" value="Sm-like ribonucleoproteins"/>
    <property type="match status" value="1"/>
</dbReference>
<keyword evidence="4 8" id="KW-0812">Transmembrane</keyword>
<dbReference type="InterPro" id="IPR006685">
    <property type="entry name" value="MscS_channel_2nd"/>
</dbReference>
<dbReference type="InterPro" id="IPR011014">
    <property type="entry name" value="MscS_channel_TM-2"/>
</dbReference>
<dbReference type="SUPFAM" id="SSF82689">
    <property type="entry name" value="Mechanosensitive channel protein MscS (YggB), C-terminal domain"/>
    <property type="match status" value="1"/>
</dbReference>
<evidence type="ECO:0000256" key="8">
    <source>
        <dbReference type="SAM" id="Phobius"/>
    </source>
</evidence>
<comment type="similarity">
    <text evidence="2">Belongs to the MscS (TC 1.A.23) family.</text>
</comment>
<dbReference type="GO" id="GO:0008381">
    <property type="term" value="F:mechanosensitive monoatomic ion channel activity"/>
    <property type="evidence" value="ECO:0007669"/>
    <property type="project" value="UniProtKB-ARBA"/>
</dbReference>
<evidence type="ECO:0000256" key="1">
    <source>
        <dbReference type="ARBA" id="ARBA00004651"/>
    </source>
</evidence>
<dbReference type="AlphaFoldDB" id="A0A1W1I654"/>
<feature type="domain" description="Mechanosensitive ion channel MscS" evidence="9">
    <location>
        <begin position="600"/>
        <end position="666"/>
    </location>
</feature>
<keyword evidence="3" id="KW-1003">Cell membrane</keyword>
<feature type="domain" description="Mechanosensitive ion channel MscS C-terminal" evidence="10">
    <location>
        <begin position="676"/>
        <end position="752"/>
    </location>
</feature>
<feature type="transmembrane region" description="Helical" evidence="8">
    <location>
        <begin position="582"/>
        <end position="602"/>
    </location>
</feature>
<feature type="coiled-coil region" evidence="7">
    <location>
        <begin position="194"/>
        <end position="293"/>
    </location>
</feature>
<dbReference type="PANTHER" id="PTHR30347">
    <property type="entry name" value="POTASSIUM CHANNEL RELATED"/>
    <property type="match status" value="1"/>
</dbReference>
<feature type="transmembrane region" description="Helical" evidence="8">
    <location>
        <begin position="517"/>
        <end position="538"/>
    </location>
</feature>
<organism evidence="11 12">
    <name type="scientific">Nitrospira japonica</name>
    <dbReference type="NCBI Taxonomy" id="1325564"/>
    <lineage>
        <taxon>Bacteria</taxon>
        <taxon>Pseudomonadati</taxon>
        <taxon>Nitrospirota</taxon>
        <taxon>Nitrospiria</taxon>
        <taxon>Nitrospirales</taxon>
        <taxon>Nitrospiraceae</taxon>
        <taxon>Nitrospira</taxon>
    </lineage>
</organism>
<dbReference type="InterPro" id="IPR023408">
    <property type="entry name" value="MscS_beta-dom_sf"/>
</dbReference>
<evidence type="ECO:0000313" key="11">
    <source>
        <dbReference type="EMBL" id="SLM48455.1"/>
    </source>
</evidence>
<dbReference type="InterPro" id="IPR011066">
    <property type="entry name" value="MscS_channel_C_sf"/>
</dbReference>
<dbReference type="Gene3D" id="2.30.30.60">
    <property type="match status" value="1"/>
</dbReference>
<dbReference type="InterPro" id="IPR049278">
    <property type="entry name" value="MS_channel_C"/>
</dbReference>
<evidence type="ECO:0000313" key="12">
    <source>
        <dbReference type="Proteomes" id="UP000192042"/>
    </source>
</evidence>
<dbReference type="Proteomes" id="UP000192042">
    <property type="component" value="Chromosome I"/>
</dbReference>
<dbReference type="InterPro" id="IPR052702">
    <property type="entry name" value="MscS-like_channel"/>
</dbReference>
<dbReference type="SUPFAM" id="SSF82861">
    <property type="entry name" value="Mechanosensitive channel protein MscS (YggB), transmembrane region"/>
    <property type="match status" value="1"/>
</dbReference>
<gene>
    <name evidence="11" type="ORF">NSJP_2283</name>
</gene>
<dbReference type="InterPro" id="IPR010920">
    <property type="entry name" value="LSM_dom_sf"/>
</dbReference>
<evidence type="ECO:0000259" key="10">
    <source>
        <dbReference type="Pfam" id="PF21082"/>
    </source>
</evidence>
<feature type="transmembrane region" description="Helical" evidence="8">
    <location>
        <begin position="559"/>
        <end position="576"/>
    </location>
</feature>
<evidence type="ECO:0000256" key="3">
    <source>
        <dbReference type="ARBA" id="ARBA00022475"/>
    </source>
</evidence>
<keyword evidence="6 8" id="KW-0472">Membrane</keyword>
<evidence type="ECO:0000256" key="4">
    <source>
        <dbReference type="ARBA" id="ARBA00022692"/>
    </source>
</evidence>
<keyword evidence="7" id="KW-0175">Coiled coil</keyword>
<proteinExistence type="inferred from homology"/>